<keyword evidence="1" id="KW-0732">Signal</keyword>
<dbReference type="RefSeq" id="WP_076033050.1">
    <property type="nucleotide sequence ID" value="NZ_CP016896.1"/>
</dbReference>
<feature type="domain" description="Sulfatase-modifying factor enzyme-like" evidence="2">
    <location>
        <begin position="54"/>
        <end position="266"/>
    </location>
</feature>
<sequence length="332" mass="37379">MTYKKMMKQNLVIFLFSTLALSACAKSTETSTKAAQPSAELQQKIQKLVEKTKKNMIFVEGGSFMMGDFGHVTRKDKLPITGLYAAMPLHKVTLDSFSLNAYKTTFDDFDIYTEATGQKKIAMEEISKKLRVPNAPAGVSWQQAHDYCQWLGQQVGIPMTLPTEAQWEYAARNRGQYVIYPTDNGEYELGRNVWSDEQRHEFTKSMPDIHGVKVPTLGRFPPTPLGLYDLATDSYEWMSDWFDPQYYKHSPEKNPQGPATGTLKSVRSTYQVGAAKSLQIGGSVTTIYRSGKEANPQFDKDDNLYQIVNPNFSTAVRCASNSPKPFISNKRS</sequence>
<organism evidence="3 4">
    <name type="scientific">Acinetobacter soli</name>
    <dbReference type="NCBI Taxonomy" id="487316"/>
    <lineage>
        <taxon>Bacteria</taxon>
        <taxon>Pseudomonadati</taxon>
        <taxon>Pseudomonadota</taxon>
        <taxon>Gammaproteobacteria</taxon>
        <taxon>Moraxellales</taxon>
        <taxon>Moraxellaceae</taxon>
        <taxon>Acinetobacter</taxon>
    </lineage>
</organism>
<dbReference type="SUPFAM" id="SSF56436">
    <property type="entry name" value="C-type lectin-like"/>
    <property type="match status" value="1"/>
</dbReference>
<dbReference type="PANTHER" id="PTHR23150:SF19">
    <property type="entry name" value="FORMYLGLYCINE-GENERATING ENZYME"/>
    <property type="match status" value="1"/>
</dbReference>
<feature type="signal peptide" evidence="1">
    <location>
        <begin position="1"/>
        <end position="25"/>
    </location>
</feature>
<dbReference type="EMBL" id="CP016896">
    <property type="protein sequence ID" value="APV36454.1"/>
    <property type="molecule type" value="Genomic_DNA"/>
</dbReference>
<dbReference type="AlphaFoldDB" id="A0A1P8EJR9"/>
<dbReference type="InterPro" id="IPR005532">
    <property type="entry name" value="SUMF_dom"/>
</dbReference>
<dbReference type="KEGG" id="asol:BEN76_10670"/>
<evidence type="ECO:0000313" key="4">
    <source>
        <dbReference type="Proteomes" id="UP000185674"/>
    </source>
</evidence>
<dbReference type="InterPro" id="IPR016187">
    <property type="entry name" value="CTDL_fold"/>
</dbReference>
<dbReference type="PANTHER" id="PTHR23150">
    <property type="entry name" value="SULFATASE MODIFYING FACTOR 1, 2"/>
    <property type="match status" value="1"/>
</dbReference>
<dbReference type="Proteomes" id="UP000185674">
    <property type="component" value="Chromosome"/>
</dbReference>
<evidence type="ECO:0000259" key="2">
    <source>
        <dbReference type="Pfam" id="PF03781"/>
    </source>
</evidence>
<dbReference type="PROSITE" id="PS51257">
    <property type="entry name" value="PROKAR_LIPOPROTEIN"/>
    <property type="match status" value="1"/>
</dbReference>
<dbReference type="eggNOG" id="COG1262">
    <property type="taxonomic scope" value="Bacteria"/>
</dbReference>
<dbReference type="GO" id="GO:0120147">
    <property type="term" value="F:formylglycine-generating oxidase activity"/>
    <property type="evidence" value="ECO:0007669"/>
    <property type="project" value="TreeGrafter"/>
</dbReference>
<evidence type="ECO:0000313" key="3">
    <source>
        <dbReference type="EMBL" id="APV36454.1"/>
    </source>
</evidence>
<protein>
    <submittedName>
        <fullName evidence="3">Sulfatase</fullName>
    </submittedName>
</protein>
<dbReference type="InterPro" id="IPR051043">
    <property type="entry name" value="Sulfatase_Mod_Factor_Kinase"/>
</dbReference>
<dbReference type="Gene3D" id="3.90.1580.10">
    <property type="entry name" value="paralog of FGE (formylglycine-generating enzyme)"/>
    <property type="match status" value="1"/>
</dbReference>
<accession>A0A1P8EJR9</accession>
<reference evidence="3 4" key="1">
    <citation type="submission" date="2016-08" db="EMBL/GenBank/DDBJ databases">
        <title>Complete genome sequence of Acinetobacter baylyi strain GFJ2.</title>
        <authorList>
            <person name="Tabata M."/>
            <person name="Kuboki S."/>
            <person name="Gibu N."/>
            <person name="Kinouchi Y."/>
            <person name="Vangnai A."/>
            <person name="Kasai D."/>
            <person name="Fukuda M."/>
        </authorList>
    </citation>
    <scope>NUCLEOTIDE SEQUENCE [LARGE SCALE GENOMIC DNA]</scope>
    <source>
        <strain evidence="3 4">GFJ2</strain>
    </source>
</reference>
<dbReference type="Pfam" id="PF03781">
    <property type="entry name" value="FGE-sulfatase"/>
    <property type="match status" value="1"/>
</dbReference>
<evidence type="ECO:0000256" key="1">
    <source>
        <dbReference type="SAM" id="SignalP"/>
    </source>
</evidence>
<name>A0A1P8EJR9_9GAMM</name>
<gene>
    <name evidence="3" type="ORF">BEN76_10670</name>
</gene>
<proteinExistence type="predicted"/>
<dbReference type="InterPro" id="IPR042095">
    <property type="entry name" value="SUMF_sf"/>
</dbReference>
<feature type="chain" id="PRO_5012365488" evidence="1">
    <location>
        <begin position="26"/>
        <end position="332"/>
    </location>
</feature>